<organism evidence="1 2">
    <name type="scientific">Sphingomonas naasensis</name>
    <dbReference type="NCBI Taxonomy" id="1344951"/>
    <lineage>
        <taxon>Bacteria</taxon>
        <taxon>Pseudomonadati</taxon>
        <taxon>Pseudomonadota</taxon>
        <taxon>Alphaproteobacteria</taxon>
        <taxon>Sphingomonadales</taxon>
        <taxon>Sphingomonadaceae</taxon>
        <taxon>Sphingomonas</taxon>
    </lineage>
</organism>
<comment type="caution">
    <text evidence="1">The sequence shown here is derived from an EMBL/GenBank/DDBJ whole genome shotgun (WGS) entry which is preliminary data.</text>
</comment>
<dbReference type="EMBL" id="SRXU01000010">
    <property type="protein sequence ID" value="TGX38281.1"/>
    <property type="molecule type" value="Genomic_DNA"/>
</dbReference>
<keyword evidence="2" id="KW-1185">Reference proteome</keyword>
<proteinExistence type="predicted"/>
<accession>A0A4S1W5Z5</accession>
<dbReference type="RefSeq" id="WP_135987185.1">
    <property type="nucleotide sequence ID" value="NZ_JAASQM010000003.1"/>
</dbReference>
<reference evidence="1 2" key="1">
    <citation type="submission" date="2019-04" db="EMBL/GenBank/DDBJ databases">
        <title>Sphingomonas psychrotolerans sp. nov., isolated from soil in the Tianshan Mountains, Xinjiang, China.</title>
        <authorList>
            <person name="Luo Y."/>
            <person name="Sheng H."/>
        </authorList>
    </citation>
    <scope>NUCLEOTIDE SEQUENCE [LARGE SCALE GENOMIC DNA]</scope>
    <source>
        <strain evidence="1 2">KIS18-15</strain>
    </source>
</reference>
<gene>
    <name evidence="1" type="ORF">E5A74_18850</name>
</gene>
<dbReference type="AlphaFoldDB" id="A0A4S1W5Z5"/>
<dbReference type="OrthoDB" id="7451517at2"/>
<evidence type="ECO:0000313" key="1">
    <source>
        <dbReference type="EMBL" id="TGX38281.1"/>
    </source>
</evidence>
<protein>
    <submittedName>
        <fullName evidence="1">Uncharacterized protein</fullName>
    </submittedName>
</protein>
<evidence type="ECO:0000313" key="2">
    <source>
        <dbReference type="Proteomes" id="UP000309848"/>
    </source>
</evidence>
<dbReference type="Proteomes" id="UP000309848">
    <property type="component" value="Unassembled WGS sequence"/>
</dbReference>
<name>A0A4S1W5Z5_9SPHN</name>
<sequence length="70" mass="7735">MEHDLPLRAAARAIYDNCYPSEEWAPVGFDEAERFRTVHYRQAVGAAQQARAVLGDSAVQPSLFAGTRQA</sequence>